<keyword evidence="2" id="KW-1185">Reference proteome</keyword>
<dbReference type="Proteomes" id="UP000430692">
    <property type="component" value="Unassembled WGS sequence"/>
</dbReference>
<dbReference type="RefSeq" id="WP_160800692.1">
    <property type="nucleotide sequence ID" value="NZ_WUUL01000003.1"/>
</dbReference>
<name>A0A6I4VZ30_9BACL</name>
<dbReference type="InterPro" id="IPR020256">
    <property type="entry name" value="Spore_coat_CotJA"/>
</dbReference>
<proteinExistence type="predicted"/>
<organism evidence="1 2">
    <name type="scientific">Shimazuella alba</name>
    <dbReference type="NCBI Taxonomy" id="2690964"/>
    <lineage>
        <taxon>Bacteria</taxon>
        <taxon>Bacillati</taxon>
        <taxon>Bacillota</taxon>
        <taxon>Bacilli</taxon>
        <taxon>Bacillales</taxon>
        <taxon>Thermoactinomycetaceae</taxon>
        <taxon>Shimazuella</taxon>
    </lineage>
</organism>
<evidence type="ECO:0000313" key="2">
    <source>
        <dbReference type="Proteomes" id="UP000430692"/>
    </source>
</evidence>
<sequence length="81" mass="9701">MLKEKHNPFKDQYRVWYPYHSPDDPCPPIVRQYVVPPNQYLGFQPPNLPQYSKQEALMKGTLWPIFFSPYPPKKRGKKHES</sequence>
<comment type="caution">
    <text evidence="1">The sequence shown here is derived from an EMBL/GenBank/DDBJ whole genome shotgun (WGS) entry which is preliminary data.</text>
</comment>
<dbReference type="AlphaFoldDB" id="A0A6I4VZ30"/>
<accession>A0A6I4VZ30</accession>
<gene>
    <name evidence="1" type="ORF">GSM42_06275</name>
</gene>
<dbReference type="EMBL" id="WUUL01000003">
    <property type="protein sequence ID" value="MXQ53342.1"/>
    <property type="molecule type" value="Genomic_DNA"/>
</dbReference>
<reference evidence="1 2" key="1">
    <citation type="submission" date="2019-12" db="EMBL/GenBank/DDBJ databases">
        <title>Whole-genome analyses of novel actinobacteria.</title>
        <authorList>
            <person name="Sahin N."/>
            <person name="Saygin H."/>
        </authorList>
    </citation>
    <scope>NUCLEOTIDE SEQUENCE [LARGE SCALE GENOMIC DNA]</scope>
    <source>
        <strain evidence="1 2">KC615</strain>
    </source>
</reference>
<protein>
    <submittedName>
        <fullName evidence="1">Spore coat associated protein CotJA</fullName>
    </submittedName>
</protein>
<dbReference type="Pfam" id="PF11007">
    <property type="entry name" value="CotJA"/>
    <property type="match status" value="1"/>
</dbReference>
<evidence type="ECO:0000313" key="1">
    <source>
        <dbReference type="EMBL" id="MXQ53342.1"/>
    </source>
</evidence>